<dbReference type="InterPro" id="IPR050898">
    <property type="entry name" value="Plant_acyltransferase"/>
</dbReference>
<sequence length="595" mass="67114">MARTLQSTPPAFKVRRSEPELVAPIKPTPRGPSMEGKILLRLKEGPNGKLSVDCTGECVLFIEGDVDVTLQQFDDSPLPPFPCMDELLFDVKGYGGILNCPLFLIQRCHTKALQLDPDQHIRLICIVNARSKFNPSLPLGYYGNAIAYPITVIIAEKLCQSPLEYAVDLVKQVKGKATEGYMKLTADFLVTSDRCGLALNRWCFLVSNLTRIKFQDVDFGWGKAVYGGDASNTFGKHLIPFTNNKGEYGIVVPLYLPALIMERFVNEFNSLLKDENPMGYLNIEINIYPRTSAGIEEQEESKTKLKERPNGKLSVDCTDEDVLFIEEDADVTLQQFGDNPLPPFPCMDELLFDVKGYGEMLNCLLFLIQVTRLKCGGFIFTICHNRTMGNATKLLQFMKVVGEMARGALSPTISPVWERHLLNARTPPRVTYAHLEFDQEFMDMNADDITQPNNMVNLSFFFGSNEISTLRKLIPLHYQCTTHIILTACLWRCHTKALQPDPDQHIRRICIVNTRYKFNPPLPLGYYGNSIAYPTTVTTTDKLCRSPLEYAIELVKLTKGKATEEYMKSKADFLVTNGRLGLPLNRWSFLLSNLT</sequence>
<dbReference type="GO" id="GO:0016740">
    <property type="term" value="F:transferase activity"/>
    <property type="evidence" value="ECO:0007669"/>
    <property type="project" value="UniProtKB-KW"/>
</dbReference>
<evidence type="ECO:0000256" key="2">
    <source>
        <dbReference type="ARBA" id="ARBA00022679"/>
    </source>
</evidence>
<proteinExistence type="inferred from homology"/>
<evidence type="ECO:0000313" key="4">
    <source>
        <dbReference type="Proteomes" id="UP000239757"/>
    </source>
</evidence>
<comment type="similarity">
    <text evidence="1">Belongs to the plant acyltransferase family.</text>
</comment>
<dbReference type="AlphaFoldDB" id="A0A2P5XCP2"/>
<dbReference type="InterPro" id="IPR023213">
    <property type="entry name" value="CAT-like_dom_sf"/>
</dbReference>
<evidence type="ECO:0000313" key="3">
    <source>
        <dbReference type="EMBL" id="PPS01098.1"/>
    </source>
</evidence>
<dbReference type="OrthoDB" id="444127at2759"/>
<organism evidence="3 4">
    <name type="scientific">Gossypium barbadense</name>
    <name type="common">Sea Island cotton</name>
    <name type="synonym">Hibiscus barbadensis</name>
    <dbReference type="NCBI Taxonomy" id="3634"/>
    <lineage>
        <taxon>Eukaryota</taxon>
        <taxon>Viridiplantae</taxon>
        <taxon>Streptophyta</taxon>
        <taxon>Embryophyta</taxon>
        <taxon>Tracheophyta</taxon>
        <taxon>Spermatophyta</taxon>
        <taxon>Magnoliopsida</taxon>
        <taxon>eudicotyledons</taxon>
        <taxon>Gunneridae</taxon>
        <taxon>Pentapetalae</taxon>
        <taxon>rosids</taxon>
        <taxon>malvids</taxon>
        <taxon>Malvales</taxon>
        <taxon>Malvaceae</taxon>
        <taxon>Malvoideae</taxon>
        <taxon>Gossypium</taxon>
    </lineage>
</organism>
<dbReference type="PANTHER" id="PTHR31147:SF66">
    <property type="entry name" value="OS05G0315700 PROTEIN"/>
    <property type="match status" value="1"/>
</dbReference>
<keyword evidence="2" id="KW-0808">Transferase</keyword>
<gene>
    <name evidence="3" type="ORF">GOBAR_AA19565</name>
</gene>
<name>A0A2P5XCP2_GOSBA</name>
<accession>A0A2P5XCP2</accession>
<protein>
    <submittedName>
        <fullName evidence="3">Uncharacterized protein</fullName>
    </submittedName>
</protein>
<dbReference type="Gene3D" id="3.30.559.10">
    <property type="entry name" value="Chloramphenicol acetyltransferase-like domain"/>
    <property type="match status" value="4"/>
</dbReference>
<dbReference type="PANTHER" id="PTHR31147">
    <property type="entry name" value="ACYL TRANSFERASE 4"/>
    <property type="match status" value="1"/>
</dbReference>
<dbReference type="Pfam" id="PF02458">
    <property type="entry name" value="Transferase"/>
    <property type="match status" value="2"/>
</dbReference>
<evidence type="ECO:0000256" key="1">
    <source>
        <dbReference type="ARBA" id="ARBA00009861"/>
    </source>
</evidence>
<dbReference type="Proteomes" id="UP000239757">
    <property type="component" value="Unassembled WGS sequence"/>
</dbReference>
<dbReference type="EMBL" id="KZ665173">
    <property type="protein sequence ID" value="PPS01098.1"/>
    <property type="molecule type" value="Genomic_DNA"/>
</dbReference>
<reference evidence="3 4" key="1">
    <citation type="submission" date="2015-01" db="EMBL/GenBank/DDBJ databases">
        <title>Genome of allotetraploid Gossypium barbadense reveals genomic plasticity and fiber elongation in cotton evolution.</title>
        <authorList>
            <person name="Chen X."/>
            <person name="Liu X."/>
            <person name="Zhao B."/>
            <person name="Zheng H."/>
            <person name="Hu Y."/>
            <person name="Lu G."/>
            <person name="Yang C."/>
            <person name="Chen J."/>
            <person name="Shan C."/>
            <person name="Zhang L."/>
            <person name="Zhou Y."/>
            <person name="Wang L."/>
            <person name="Guo W."/>
            <person name="Bai Y."/>
            <person name="Ruan J."/>
            <person name="Shangguan X."/>
            <person name="Mao Y."/>
            <person name="Jiang J."/>
            <person name="Zhu Y."/>
            <person name="Lei J."/>
            <person name="Kang H."/>
            <person name="Chen S."/>
            <person name="He X."/>
            <person name="Wang R."/>
            <person name="Wang Y."/>
            <person name="Chen J."/>
            <person name="Wang L."/>
            <person name="Yu S."/>
            <person name="Wang B."/>
            <person name="Wei J."/>
            <person name="Song S."/>
            <person name="Lu X."/>
            <person name="Gao Z."/>
            <person name="Gu W."/>
            <person name="Deng X."/>
            <person name="Ma D."/>
            <person name="Wang S."/>
            <person name="Liang W."/>
            <person name="Fang L."/>
            <person name="Cai C."/>
            <person name="Zhu X."/>
            <person name="Zhou B."/>
            <person name="Zhang Y."/>
            <person name="Chen Z."/>
            <person name="Xu S."/>
            <person name="Zhu R."/>
            <person name="Wang S."/>
            <person name="Zhang T."/>
            <person name="Zhao G."/>
        </authorList>
    </citation>
    <scope>NUCLEOTIDE SEQUENCE [LARGE SCALE GENOMIC DNA]</scope>
    <source>
        <strain evidence="4">cv. Xinhai21</strain>
        <tissue evidence="3">Leaf</tissue>
    </source>
</reference>